<reference evidence="1 2" key="1">
    <citation type="submission" date="2019-07" db="EMBL/GenBank/DDBJ databases">
        <title>Whole genome shotgun sequence of Microvirga aerophila NBRC 106136.</title>
        <authorList>
            <person name="Hosoyama A."/>
            <person name="Uohara A."/>
            <person name="Ohji S."/>
            <person name="Ichikawa N."/>
        </authorList>
    </citation>
    <scope>NUCLEOTIDE SEQUENCE [LARGE SCALE GENOMIC DNA]</scope>
    <source>
        <strain evidence="1 2">NBRC 106136</strain>
    </source>
</reference>
<evidence type="ECO:0000313" key="1">
    <source>
        <dbReference type="EMBL" id="GEO18051.1"/>
    </source>
</evidence>
<organism evidence="1 2">
    <name type="scientific">Microvirga aerophila</name>
    <dbReference type="NCBI Taxonomy" id="670291"/>
    <lineage>
        <taxon>Bacteria</taxon>
        <taxon>Pseudomonadati</taxon>
        <taxon>Pseudomonadota</taxon>
        <taxon>Alphaproteobacteria</taxon>
        <taxon>Hyphomicrobiales</taxon>
        <taxon>Methylobacteriaceae</taxon>
        <taxon>Microvirga</taxon>
    </lineage>
</organism>
<keyword evidence="2" id="KW-1185">Reference proteome</keyword>
<dbReference type="EMBL" id="BJYU01000148">
    <property type="protein sequence ID" value="GEO18051.1"/>
    <property type="molecule type" value="Genomic_DNA"/>
</dbReference>
<sequence length="66" mass="7443">MPHICLTHLEQVVDLARSVAQIGCLMREIGLYHAAEGGGQFTSEKRTFIWPHGRAARDPLQTLDIW</sequence>
<accession>A0A512C1G1</accession>
<evidence type="ECO:0000313" key="2">
    <source>
        <dbReference type="Proteomes" id="UP000321085"/>
    </source>
</evidence>
<gene>
    <name evidence="1" type="ORF">MAE02_57470</name>
</gene>
<dbReference type="Proteomes" id="UP000321085">
    <property type="component" value="Unassembled WGS sequence"/>
</dbReference>
<comment type="caution">
    <text evidence="1">The sequence shown here is derived from an EMBL/GenBank/DDBJ whole genome shotgun (WGS) entry which is preliminary data.</text>
</comment>
<protein>
    <submittedName>
        <fullName evidence="1">Uncharacterized protein</fullName>
    </submittedName>
</protein>
<dbReference type="AlphaFoldDB" id="A0A512C1G1"/>
<name>A0A512C1G1_9HYPH</name>
<proteinExistence type="predicted"/>